<gene>
    <name evidence="1" type="ORF">SNOG_01625</name>
</gene>
<evidence type="ECO:0000313" key="2">
    <source>
        <dbReference type="Proteomes" id="UP000001055"/>
    </source>
</evidence>
<accession>Q0V2Y9</accession>
<name>Q0V2Y9_PHANO</name>
<organism evidence="1 2">
    <name type="scientific">Phaeosphaeria nodorum (strain SN15 / ATCC MYA-4574 / FGSC 10173)</name>
    <name type="common">Glume blotch fungus</name>
    <name type="synonym">Parastagonospora nodorum</name>
    <dbReference type="NCBI Taxonomy" id="321614"/>
    <lineage>
        <taxon>Eukaryota</taxon>
        <taxon>Fungi</taxon>
        <taxon>Dikarya</taxon>
        <taxon>Ascomycota</taxon>
        <taxon>Pezizomycotina</taxon>
        <taxon>Dothideomycetes</taxon>
        <taxon>Pleosporomycetidae</taxon>
        <taxon>Pleosporales</taxon>
        <taxon>Pleosporineae</taxon>
        <taxon>Phaeosphaeriaceae</taxon>
        <taxon>Parastagonospora</taxon>
    </lineage>
</organism>
<dbReference type="GeneID" id="5969105"/>
<dbReference type="EMBL" id="CH445326">
    <property type="protein sequence ID" value="EAT91274.1"/>
    <property type="molecule type" value="Genomic_DNA"/>
</dbReference>
<dbReference type="InParanoid" id="Q0V2Y9"/>
<dbReference type="KEGG" id="pno:SNOG_01625"/>
<reference evidence="2" key="1">
    <citation type="journal article" date="2007" name="Plant Cell">
        <title>Dothideomycete-plant interactions illuminated by genome sequencing and EST analysis of the wheat pathogen Stagonospora nodorum.</title>
        <authorList>
            <person name="Hane J.K."/>
            <person name="Lowe R.G."/>
            <person name="Solomon P.S."/>
            <person name="Tan K.C."/>
            <person name="Schoch C.L."/>
            <person name="Spatafora J.W."/>
            <person name="Crous P.W."/>
            <person name="Kodira C."/>
            <person name="Birren B.W."/>
            <person name="Galagan J.E."/>
            <person name="Torriani S.F."/>
            <person name="McDonald B.A."/>
            <person name="Oliver R.P."/>
        </authorList>
    </citation>
    <scope>NUCLEOTIDE SEQUENCE [LARGE SCALE GENOMIC DNA]</scope>
    <source>
        <strain evidence="2">SN15 / ATCC MYA-4574 / FGSC 10173</strain>
    </source>
</reference>
<proteinExistence type="predicted"/>
<dbReference type="Proteomes" id="UP000001055">
    <property type="component" value="Unassembled WGS sequence"/>
</dbReference>
<sequence>MYPAMDAGRMDQEIPATAITQQEQSKLMACATRIC</sequence>
<evidence type="ECO:0000313" key="1">
    <source>
        <dbReference type="EMBL" id="EAT91274.1"/>
    </source>
</evidence>
<protein>
    <submittedName>
        <fullName evidence="1">Uncharacterized protein</fullName>
    </submittedName>
</protein>
<dbReference type="RefSeq" id="XP_001792260.1">
    <property type="nucleotide sequence ID" value="XM_001792208.1"/>
</dbReference>
<dbReference type="HOGENOM" id="CLU_3368698_0_0_1"/>
<dbReference type="AlphaFoldDB" id="Q0V2Y9"/>